<dbReference type="ExpressionAtlas" id="A0A0P0XIE4">
    <property type="expression patterns" value="baseline"/>
</dbReference>
<sequence>MSDSALKDLNLAQSAELEKTKDSSAKSCITKPVLNGNKCNNTEENAPPVLPDAVTNGCEAGNADVEYIDSESLTDLEDAGATLSTLVARLDSKDWVMTCEALNNVRQLAIFHKDRLQELLFILFDCLYLKTLKNPRSAACKAALMTCSNLNFWI</sequence>
<dbReference type="Gramene" id="Os08t0534200-01">
    <property type="protein sequence ID" value="Os08t0534200-01"/>
    <property type="gene ID" value="Os08g0534200"/>
</dbReference>
<reference evidence="2" key="1">
    <citation type="journal article" date="2005" name="Nature">
        <title>The map-based sequence of the rice genome.</title>
        <authorList>
            <consortium name="International rice genome sequencing project (IRGSP)"/>
            <person name="Matsumoto T."/>
            <person name="Wu J."/>
            <person name="Kanamori H."/>
            <person name="Katayose Y."/>
            <person name="Fujisawa M."/>
            <person name="Namiki N."/>
            <person name="Mizuno H."/>
            <person name="Yamamoto K."/>
            <person name="Antonio B.A."/>
            <person name="Baba T."/>
            <person name="Sakata K."/>
            <person name="Nagamura Y."/>
            <person name="Aoki H."/>
            <person name="Arikawa K."/>
            <person name="Arita K."/>
            <person name="Bito T."/>
            <person name="Chiden Y."/>
            <person name="Fujitsuka N."/>
            <person name="Fukunaka R."/>
            <person name="Hamada M."/>
            <person name="Harada C."/>
            <person name="Hayashi A."/>
            <person name="Hijishita S."/>
            <person name="Honda M."/>
            <person name="Hosokawa S."/>
            <person name="Ichikawa Y."/>
            <person name="Idonuma A."/>
            <person name="Iijima M."/>
            <person name="Ikeda M."/>
            <person name="Ikeno M."/>
            <person name="Ito K."/>
            <person name="Ito S."/>
            <person name="Ito T."/>
            <person name="Ito Y."/>
            <person name="Ito Y."/>
            <person name="Iwabuchi A."/>
            <person name="Kamiya K."/>
            <person name="Karasawa W."/>
            <person name="Kurita K."/>
            <person name="Katagiri S."/>
            <person name="Kikuta A."/>
            <person name="Kobayashi H."/>
            <person name="Kobayashi N."/>
            <person name="Machita K."/>
            <person name="Maehara T."/>
            <person name="Masukawa M."/>
            <person name="Mizubayashi T."/>
            <person name="Mukai Y."/>
            <person name="Nagasaki H."/>
            <person name="Nagata Y."/>
            <person name="Naito S."/>
            <person name="Nakashima M."/>
            <person name="Nakama Y."/>
            <person name="Nakamichi Y."/>
            <person name="Nakamura M."/>
            <person name="Meguro A."/>
            <person name="Negishi M."/>
            <person name="Ohta I."/>
            <person name="Ohta T."/>
            <person name="Okamoto M."/>
            <person name="Ono N."/>
            <person name="Saji S."/>
            <person name="Sakaguchi M."/>
            <person name="Sakai K."/>
            <person name="Shibata M."/>
            <person name="Shimokawa T."/>
            <person name="Song J."/>
            <person name="Takazaki Y."/>
            <person name="Terasawa K."/>
            <person name="Tsugane M."/>
            <person name="Tsuji K."/>
            <person name="Ueda S."/>
            <person name="Waki K."/>
            <person name="Yamagata H."/>
            <person name="Yamamoto M."/>
            <person name="Yamamoto S."/>
            <person name="Yamane H."/>
            <person name="Yoshiki S."/>
            <person name="Yoshihara R."/>
            <person name="Yukawa K."/>
            <person name="Zhong H."/>
            <person name="Yano M."/>
            <person name="Yuan Q."/>
            <person name="Ouyang S."/>
            <person name="Liu J."/>
            <person name="Jones K.M."/>
            <person name="Gansberger K."/>
            <person name="Moffat K."/>
            <person name="Hill J."/>
            <person name="Bera J."/>
            <person name="Fadrosh D."/>
            <person name="Jin S."/>
            <person name="Johri S."/>
            <person name="Kim M."/>
            <person name="Overton L."/>
            <person name="Reardon M."/>
            <person name="Tsitrin T."/>
            <person name="Vuong H."/>
            <person name="Weaver B."/>
            <person name="Ciecko A."/>
            <person name="Tallon L."/>
            <person name="Jackson J."/>
            <person name="Pai G."/>
            <person name="Aken S.V."/>
            <person name="Utterback T."/>
            <person name="Reidmuller S."/>
            <person name="Feldblyum T."/>
            <person name="Hsiao J."/>
            <person name="Zismann V."/>
            <person name="Iobst S."/>
            <person name="de Vazeille A.R."/>
            <person name="Buell C.R."/>
            <person name="Ying K."/>
            <person name="Li Y."/>
            <person name="Lu T."/>
            <person name="Huang Y."/>
            <person name="Zhao Q."/>
            <person name="Feng Q."/>
            <person name="Zhang L."/>
            <person name="Zhu J."/>
            <person name="Weng Q."/>
            <person name="Mu J."/>
            <person name="Lu Y."/>
            <person name="Fan D."/>
            <person name="Liu Y."/>
            <person name="Guan J."/>
            <person name="Zhang Y."/>
            <person name="Yu S."/>
            <person name="Liu X."/>
            <person name="Zhang Y."/>
            <person name="Hong G."/>
            <person name="Han B."/>
            <person name="Choisne N."/>
            <person name="Demange N."/>
            <person name="Orjeda G."/>
            <person name="Samain S."/>
            <person name="Cattolico L."/>
            <person name="Pelletier E."/>
            <person name="Couloux A."/>
            <person name="Segurens B."/>
            <person name="Wincker P."/>
            <person name="D'Hont A."/>
            <person name="Scarpelli C."/>
            <person name="Weissenbach J."/>
            <person name="Salanoubat M."/>
            <person name="Quetier F."/>
            <person name="Yu Y."/>
            <person name="Kim H.R."/>
            <person name="Rambo T."/>
            <person name="Currie J."/>
            <person name="Collura K."/>
            <person name="Luo M."/>
            <person name="Yang T."/>
            <person name="Ammiraju J.S.S."/>
            <person name="Engler F."/>
            <person name="Soderlund C."/>
            <person name="Wing R.A."/>
            <person name="Palmer L.E."/>
            <person name="de la Bastide M."/>
            <person name="Spiegel L."/>
            <person name="Nascimento L."/>
            <person name="Zutavern T."/>
            <person name="O'Shaughnessy A."/>
            <person name="Dike S."/>
            <person name="Dedhia N."/>
            <person name="Preston R."/>
            <person name="Balija V."/>
            <person name="McCombie W.R."/>
            <person name="Chow T."/>
            <person name="Chen H."/>
            <person name="Chung M."/>
            <person name="Chen C."/>
            <person name="Shaw J."/>
            <person name="Wu H."/>
            <person name="Hsiao K."/>
            <person name="Chao Y."/>
            <person name="Chu M."/>
            <person name="Cheng C."/>
            <person name="Hour A."/>
            <person name="Lee P."/>
            <person name="Lin S."/>
            <person name="Lin Y."/>
            <person name="Liou J."/>
            <person name="Liu S."/>
            <person name="Hsing Y."/>
            <person name="Raghuvanshi S."/>
            <person name="Mohanty A."/>
            <person name="Bharti A.K."/>
            <person name="Gaur A."/>
            <person name="Gupta V."/>
            <person name="Kumar D."/>
            <person name="Ravi V."/>
            <person name="Vij S."/>
            <person name="Kapur A."/>
            <person name="Khurana P."/>
            <person name="Khurana P."/>
            <person name="Khurana J.P."/>
            <person name="Tyagi A.K."/>
            <person name="Gaikwad K."/>
            <person name="Singh A."/>
            <person name="Dalal V."/>
            <person name="Srivastava S."/>
            <person name="Dixit A."/>
            <person name="Pal A.K."/>
            <person name="Ghazi I.A."/>
            <person name="Yadav M."/>
            <person name="Pandit A."/>
            <person name="Bhargava A."/>
            <person name="Sureshbabu K."/>
            <person name="Batra K."/>
            <person name="Sharma T.R."/>
            <person name="Mohapatra T."/>
            <person name="Singh N.K."/>
            <person name="Messing J."/>
            <person name="Nelson A.B."/>
            <person name="Fuks G."/>
            <person name="Kavchok S."/>
            <person name="Keizer G."/>
            <person name="Linton E."/>
            <person name="Llaca V."/>
            <person name="Song R."/>
            <person name="Tanyolac B."/>
            <person name="Young S."/>
            <person name="Ho-Il K."/>
            <person name="Hahn J.H."/>
            <person name="Sangsakoo G."/>
            <person name="Vanavichit A."/>
            <person name="de Mattos Luiz.A.T."/>
            <person name="Zimmer P.D."/>
            <person name="Malone G."/>
            <person name="Dellagostin O."/>
            <person name="de Oliveira A.C."/>
            <person name="Bevan M."/>
            <person name="Bancroft I."/>
            <person name="Minx P."/>
            <person name="Cordum H."/>
            <person name="Wilson R."/>
            <person name="Cheng Z."/>
            <person name="Jin W."/>
            <person name="Jiang J."/>
            <person name="Leong S.A."/>
            <person name="Iwama H."/>
            <person name="Gojobori T."/>
            <person name="Itoh T."/>
            <person name="Niimura Y."/>
            <person name="Fujii Y."/>
            <person name="Habara T."/>
            <person name="Sakai H."/>
            <person name="Sato Y."/>
            <person name="Wilson G."/>
            <person name="Kumar K."/>
            <person name="McCouch S."/>
            <person name="Juretic N."/>
            <person name="Hoen D."/>
            <person name="Wright S."/>
            <person name="Bruskiewich R."/>
            <person name="Bureau T."/>
            <person name="Miyao A."/>
            <person name="Hirochika H."/>
            <person name="Nishikawa T."/>
            <person name="Kadowaki K."/>
            <person name="Sugiura M."/>
            <person name="Burr B."/>
            <person name="Sasaki T."/>
        </authorList>
    </citation>
    <scope>NUCLEOTIDE SEQUENCE [LARGE SCALE GENOMIC DNA]</scope>
    <source>
        <strain evidence="2">cv. Nipponbare</strain>
    </source>
</reference>
<dbReference type="OMA" id="ILFDCLY"/>
<reference evidence="1 2" key="3">
    <citation type="journal article" date="2013" name="Rice">
        <title>Improvement of the Oryza sativa Nipponbare reference genome using next generation sequence and optical map data.</title>
        <authorList>
            <person name="Kawahara Y."/>
            <person name="de la Bastide M."/>
            <person name="Hamilton J.P."/>
            <person name="Kanamori H."/>
            <person name="McCombie W.R."/>
            <person name="Ouyang S."/>
            <person name="Schwartz D.C."/>
            <person name="Tanaka T."/>
            <person name="Wu J."/>
            <person name="Zhou S."/>
            <person name="Childs K.L."/>
            <person name="Davidson R.M."/>
            <person name="Lin H."/>
            <person name="Quesada-Ocampo L."/>
            <person name="Vaillancourt B."/>
            <person name="Sakai H."/>
            <person name="Lee S.S."/>
            <person name="Kim J."/>
            <person name="Numa H."/>
            <person name="Itoh T."/>
            <person name="Buell C.R."/>
            <person name="Matsumoto T."/>
        </authorList>
    </citation>
    <scope>NUCLEOTIDE SEQUENCE [LARGE SCALE GENOMIC DNA]</scope>
    <source>
        <strain evidence="2">cv. Nipponbare</strain>
    </source>
</reference>
<reference evidence="1 2" key="2">
    <citation type="journal article" date="2013" name="Plant Cell Physiol.">
        <title>Rice Annotation Project Database (RAP-DB): an integrative and interactive database for rice genomics.</title>
        <authorList>
            <person name="Sakai H."/>
            <person name="Lee S.S."/>
            <person name="Tanaka T."/>
            <person name="Numa H."/>
            <person name="Kim J."/>
            <person name="Kawahara Y."/>
            <person name="Wakimoto H."/>
            <person name="Yang C.C."/>
            <person name="Iwamoto M."/>
            <person name="Abe T."/>
            <person name="Yamada Y."/>
            <person name="Muto A."/>
            <person name="Inokuchi H."/>
            <person name="Ikemura T."/>
            <person name="Matsumoto T."/>
            <person name="Sasaki T."/>
            <person name="Itoh T."/>
        </authorList>
    </citation>
    <scope>NUCLEOTIDE SEQUENCE [LARGE SCALE GENOMIC DNA]</scope>
    <source>
        <strain evidence="2">cv. Nipponbare</strain>
    </source>
</reference>
<dbReference type="eggNOG" id="KOG2933">
    <property type="taxonomic scope" value="Eukaryota"/>
</dbReference>
<dbReference type="Proteomes" id="UP000059680">
    <property type="component" value="Chromosome 8"/>
</dbReference>
<dbReference type="InterPro" id="IPR011989">
    <property type="entry name" value="ARM-like"/>
</dbReference>
<dbReference type="PANTHER" id="PTHR21567">
    <property type="entry name" value="CLASP"/>
    <property type="match status" value="1"/>
</dbReference>
<proteinExistence type="predicted"/>
<name>A0A0P0XIE4_ORYSJ</name>
<dbReference type="AlphaFoldDB" id="A0A0P0XIE4"/>
<organism evidence="1 2">
    <name type="scientific">Oryza sativa subsp. japonica</name>
    <name type="common">Rice</name>
    <dbReference type="NCBI Taxonomy" id="39947"/>
    <lineage>
        <taxon>Eukaryota</taxon>
        <taxon>Viridiplantae</taxon>
        <taxon>Streptophyta</taxon>
        <taxon>Embryophyta</taxon>
        <taxon>Tracheophyta</taxon>
        <taxon>Spermatophyta</taxon>
        <taxon>Magnoliopsida</taxon>
        <taxon>Liliopsida</taxon>
        <taxon>Poales</taxon>
        <taxon>Poaceae</taxon>
        <taxon>BOP clade</taxon>
        <taxon>Oryzoideae</taxon>
        <taxon>Oryzeae</taxon>
        <taxon>Oryzinae</taxon>
        <taxon>Oryza</taxon>
        <taxon>Oryza sativa</taxon>
    </lineage>
</organism>
<accession>A0A0P0XIE4</accession>
<evidence type="ECO:0000313" key="1">
    <source>
        <dbReference type="EMBL" id="BAT06424.1"/>
    </source>
</evidence>
<keyword evidence="2" id="KW-1185">Reference proteome</keyword>
<dbReference type="PaxDb" id="39947-A0A0P0XIE4"/>
<dbReference type="SMR" id="A0A0P0XIE4"/>
<dbReference type="EMBL" id="AP014964">
    <property type="protein sequence ID" value="BAT06424.1"/>
    <property type="molecule type" value="Genomic_DNA"/>
</dbReference>
<gene>
    <name evidence="1" type="ordered locus">Os08g0534200</name>
    <name evidence="1" type="ORF">OSNPB_080534200</name>
</gene>
<dbReference type="InParanoid" id="A0A0P0XIE4"/>
<dbReference type="Gene3D" id="1.25.10.10">
    <property type="entry name" value="Leucine-rich Repeat Variant"/>
    <property type="match status" value="1"/>
</dbReference>
<dbReference type="PANTHER" id="PTHR21567:SF62">
    <property type="entry name" value="ARM REPEAT SUPERFAMILY PROTEIN"/>
    <property type="match status" value="1"/>
</dbReference>
<protein>
    <submittedName>
        <fullName evidence="1">Os08g0534200 protein</fullName>
    </submittedName>
</protein>
<dbReference type="FunCoup" id="A0A0P0XIE4">
    <property type="interactions" value="22"/>
</dbReference>
<evidence type="ECO:0000313" key="2">
    <source>
        <dbReference type="Proteomes" id="UP000059680"/>
    </source>
</evidence>